<name>A0A7W5AM84_9ACTN</name>
<dbReference type="RefSeq" id="WP_183224939.1">
    <property type="nucleotide sequence ID" value="NZ_BMPW01000018.1"/>
</dbReference>
<gene>
    <name evidence="1" type="ORF">FHR83_006562</name>
</gene>
<evidence type="ECO:0000313" key="1">
    <source>
        <dbReference type="EMBL" id="MBB3098863.1"/>
    </source>
</evidence>
<protein>
    <submittedName>
        <fullName evidence="1">Uncharacterized protein</fullName>
    </submittedName>
</protein>
<proteinExistence type="predicted"/>
<dbReference type="EMBL" id="JACHXF010000016">
    <property type="protein sequence ID" value="MBB3098863.1"/>
    <property type="molecule type" value="Genomic_DNA"/>
</dbReference>
<reference evidence="1 2" key="1">
    <citation type="submission" date="2020-08" db="EMBL/GenBank/DDBJ databases">
        <title>Genomic Encyclopedia of Type Strains, Phase III (KMG-III): the genomes of soil and plant-associated and newly described type strains.</title>
        <authorList>
            <person name="Whitman W."/>
        </authorList>
    </citation>
    <scope>NUCLEOTIDE SEQUENCE [LARGE SCALE GENOMIC DNA]</scope>
    <source>
        <strain evidence="1 2">CECT 3287</strain>
    </source>
</reference>
<keyword evidence="2" id="KW-1185">Reference proteome</keyword>
<accession>A0A7W5AM84</accession>
<dbReference type="AlphaFoldDB" id="A0A7W5AM84"/>
<sequence>MAAALGVLLLAVGGILVVDATLFSPERTVRGYFSALADRDAEGVLNRMVEGGAGEYALLTAETLHAEGYEPPAALRVLETLDLEPPDAGYADSGYTATAGFFRRWRIMDGVEVLDVVAPGVDKALVAGREVVLDSERGAATVAAFPGTYRVGLSEHPLWVAGEPAVRVGGATTEEGDGRAVAVLDLAIKDGVESVVDEKVRAFIDGCAEAVTLSPPSCPLSAYHWMEVRDVQWRIIEYPEYRLVSNDGRLLVVTGTAGRAEVAGTEVSNWSGTTAPYREEVTFSADGTVSAPGGEVTYTPA</sequence>
<comment type="caution">
    <text evidence="1">The sequence shown here is derived from an EMBL/GenBank/DDBJ whole genome shotgun (WGS) entry which is preliminary data.</text>
</comment>
<organism evidence="1 2">
    <name type="scientific">Actinoplanes campanulatus</name>
    <dbReference type="NCBI Taxonomy" id="113559"/>
    <lineage>
        <taxon>Bacteria</taxon>
        <taxon>Bacillati</taxon>
        <taxon>Actinomycetota</taxon>
        <taxon>Actinomycetes</taxon>
        <taxon>Micromonosporales</taxon>
        <taxon>Micromonosporaceae</taxon>
        <taxon>Actinoplanes</taxon>
    </lineage>
</organism>
<dbReference type="Proteomes" id="UP000590749">
    <property type="component" value="Unassembled WGS sequence"/>
</dbReference>
<evidence type="ECO:0000313" key="2">
    <source>
        <dbReference type="Proteomes" id="UP000590749"/>
    </source>
</evidence>